<reference evidence="2 3" key="1">
    <citation type="submission" date="2022-07" db="EMBL/GenBank/DDBJ databases">
        <title>Methylomonas rivi sp. nov., Methylomonas rosea sp. nov., Methylomonas aureus sp. nov. and Methylomonas subterranea sp. nov., four novel methanotrophs isolated from a freshwater creek and the deep terrestrial subsurface.</title>
        <authorList>
            <person name="Abin C."/>
            <person name="Sankaranarayanan K."/>
            <person name="Garner C."/>
            <person name="Sindelar R."/>
            <person name="Kotary K."/>
            <person name="Garner R."/>
            <person name="Barclay S."/>
            <person name="Lawson P."/>
            <person name="Krumholz L."/>
        </authorList>
    </citation>
    <scope>NUCLEOTIDE SEQUENCE [LARGE SCALE GENOMIC DNA]</scope>
    <source>
        <strain evidence="2 3">SURF-1</strain>
    </source>
</reference>
<comment type="caution">
    <text evidence="2">The sequence shown here is derived from an EMBL/GenBank/DDBJ whole genome shotgun (WGS) entry which is preliminary data.</text>
</comment>
<feature type="domain" description="Aminoglycoside phosphotransferase" evidence="1">
    <location>
        <begin position="127"/>
        <end position="284"/>
    </location>
</feature>
<evidence type="ECO:0000313" key="3">
    <source>
        <dbReference type="Proteomes" id="UP001524569"/>
    </source>
</evidence>
<dbReference type="Proteomes" id="UP001524569">
    <property type="component" value="Unassembled WGS sequence"/>
</dbReference>
<protein>
    <submittedName>
        <fullName evidence="2">AAA family ATPase</fullName>
    </submittedName>
</protein>
<dbReference type="Gene3D" id="3.40.50.300">
    <property type="entry name" value="P-loop containing nucleotide triphosphate hydrolases"/>
    <property type="match status" value="1"/>
</dbReference>
<organism evidence="2 3">
    <name type="scientific">Methylomonas aurea</name>
    <dbReference type="NCBI Taxonomy" id="2952224"/>
    <lineage>
        <taxon>Bacteria</taxon>
        <taxon>Pseudomonadati</taxon>
        <taxon>Pseudomonadota</taxon>
        <taxon>Gammaproteobacteria</taxon>
        <taxon>Methylococcales</taxon>
        <taxon>Methylococcaceae</taxon>
        <taxon>Methylomonas</taxon>
    </lineage>
</organism>
<keyword evidence="3" id="KW-1185">Reference proteome</keyword>
<dbReference type="Pfam" id="PF01636">
    <property type="entry name" value="APH"/>
    <property type="match status" value="1"/>
</dbReference>
<accession>A0ABT1UM55</accession>
<dbReference type="EMBL" id="JANIBM010000038">
    <property type="protein sequence ID" value="MCQ8183192.1"/>
    <property type="molecule type" value="Genomic_DNA"/>
</dbReference>
<dbReference type="Gene3D" id="3.90.1200.10">
    <property type="match status" value="1"/>
</dbReference>
<dbReference type="SUPFAM" id="SSF56112">
    <property type="entry name" value="Protein kinase-like (PK-like)"/>
    <property type="match status" value="1"/>
</dbReference>
<evidence type="ECO:0000259" key="1">
    <source>
        <dbReference type="Pfam" id="PF01636"/>
    </source>
</evidence>
<name>A0ABT1UM55_9GAMM</name>
<proteinExistence type="predicted"/>
<gene>
    <name evidence="2" type="ORF">NP603_18910</name>
</gene>
<dbReference type="InterPro" id="IPR002575">
    <property type="entry name" value="Aminoglycoside_PTrfase"/>
</dbReference>
<sequence>MPVTYPPLIEALRDPGRYPHPVSKVEVLETHISWVLLAGRYAYKIKKPVDLGFLDFSDLQKRRFFCGEELRLNRRLAPALYLATVSIGGTAERPEIGSEPAIEYAVKMRRFPVANTLDHLFGRQGLQLRHIDLLAQTVAGFHAALPAAEADSVYGTPAQVMAPARQNFRQLRALLEAADLPILDRLETACETEYAACAALIAERRQRGHIRECHGDLHLGNIVLLRQRPVPFDGIEFAPELRWIDTINDAAFLVMDLLQRGRGDLAYRFLNAYLEHSGDYAGLDLLRFYLSYRAAVRAKVAGFRLAQTGDPAAKRECLAYLDQAVAGLVRSKPVLILTHGLPGCGKSHVAQLLLQKYRLIRLRSDVERKRLFGLQPLASSRSETGGGIYQADASRQTYGRLMELSRGLLAAGFGVIVDAAFLQYGQRRPFRELAAQIGAGFALVSVQAEPATLRRRIIERQTAGNDASEAGLDVLEHALLNRETLQADEMDSSVVFDNNADQSAADDNLAFWRQLAELAELED</sequence>
<dbReference type="Pfam" id="PF13671">
    <property type="entry name" value="AAA_33"/>
    <property type="match status" value="1"/>
</dbReference>
<dbReference type="PANTHER" id="PTHR43883">
    <property type="entry name" value="SLR0207 PROTEIN"/>
    <property type="match status" value="1"/>
</dbReference>
<evidence type="ECO:0000313" key="2">
    <source>
        <dbReference type="EMBL" id="MCQ8183192.1"/>
    </source>
</evidence>
<dbReference type="InterPro" id="IPR027417">
    <property type="entry name" value="P-loop_NTPase"/>
</dbReference>
<dbReference type="RefSeq" id="WP_256612417.1">
    <property type="nucleotide sequence ID" value="NZ_JANIBM010000038.1"/>
</dbReference>
<dbReference type="InterPro" id="IPR052732">
    <property type="entry name" value="Cell-binding_unc_protein"/>
</dbReference>
<dbReference type="InterPro" id="IPR011009">
    <property type="entry name" value="Kinase-like_dom_sf"/>
</dbReference>
<dbReference type="PANTHER" id="PTHR43883:SF1">
    <property type="entry name" value="GLUCONOKINASE"/>
    <property type="match status" value="1"/>
</dbReference>
<dbReference type="SUPFAM" id="SSF52540">
    <property type="entry name" value="P-loop containing nucleoside triphosphate hydrolases"/>
    <property type="match status" value="1"/>
</dbReference>